<feature type="chain" id="PRO_5014642769" description="SsuA/THI5-like domain-containing protein" evidence="2">
    <location>
        <begin position="18"/>
        <end position="396"/>
    </location>
</feature>
<reference evidence="4 5" key="1">
    <citation type="submission" date="2015-09" db="EMBL/GenBank/DDBJ databases">
        <title>Sorangium comparison.</title>
        <authorList>
            <person name="Zaburannyi N."/>
            <person name="Bunk B."/>
            <person name="Overmann J."/>
            <person name="Mueller R."/>
        </authorList>
    </citation>
    <scope>NUCLEOTIDE SEQUENCE [LARGE SCALE GENOMIC DNA]</scope>
    <source>
        <strain evidence="4 5">So ce26</strain>
    </source>
</reference>
<dbReference type="PANTHER" id="PTHR30024:SF42">
    <property type="entry name" value="ALIPHATIC SULFONATES-BINDING PROTEIN-RELATED"/>
    <property type="match status" value="1"/>
</dbReference>
<sequence length="396" mass="40647">MRALFPLVLFSALGFIACDGKSDSSGNAGTAGSGTGGGVVAGGTGSTSSGGTGAADASGGGGQATASSAGSGGADGTGGAGGSGGSGGAGGTGSGGAASFPALRIASDTASIEFTPALIASQDFYPGEATVESGGIVKLLNDPSVDLGTNAETQTLRQSVAHPNLRIIFTVTETFYRIVANRDAGIDALADLRGKRIGTIPNTSAAYFVDKYLGTAGLTADDYTVVPGGICMATPCARNTLPSLLERGEVDAVALWEPSTQLAADVIGERAIVFQDRSLYREIVNLHSTAEKLADPEKRRGIVEFVRSLARAQELYRTTPEVVWPRISSAIGIEQSVLEEVWHDERFQGTLVPDILDVLEEEEPWVAAQTGRTPRTRAELAPLVDDSVMREALGLP</sequence>
<accession>A0A2L0EMR7</accession>
<dbReference type="InterPro" id="IPR015168">
    <property type="entry name" value="SsuA/THI5"/>
</dbReference>
<dbReference type="PANTHER" id="PTHR30024">
    <property type="entry name" value="ALIPHATIC SULFONATES-BINDING PROTEIN-RELATED"/>
    <property type="match status" value="1"/>
</dbReference>
<dbReference type="Gene3D" id="3.40.190.10">
    <property type="entry name" value="Periplasmic binding protein-like II"/>
    <property type="match status" value="1"/>
</dbReference>
<keyword evidence="2" id="KW-0732">Signal</keyword>
<evidence type="ECO:0000313" key="5">
    <source>
        <dbReference type="Proteomes" id="UP000238348"/>
    </source>
</evidence>
<evidence type="ECO:0000256" key="1">
    <source>
        <dbReference type="SAM" id="MobiDB-lite"/>
    </source>
</evidence>
<dbReference type="Pfam" id="PF09084">
    <property type="entry name" value="NMT1"/>
    <property type="match status" value="1"/>
</dbReference>
<evidence type="ECO:0000259" key="3">
    <source>
        <dbReference type="Pfam" id="PF09084"/>
    </source>
</evidence>
<feature type="compositionally biased region" description="Gly residues" evidence="1">
    <location>
        <begin position="42"/>
        <end position="63"/>
    </location>
</feature>
<name>A0A2L0EMR7_SORCE</name>
<dbReference type="SUPFAM" id="SSF53850">
    <property type="entry name" value="Periplasmic binding protein-like II"/>
    <property type="match status" value="1"/>
</dbReference>
<protein>
    <recommendedName>
        <fullName evidence="3">SsuA/THI5-like domain-containing protein</fullName>
    </recommendedName>
</protein>
<feature type="domain" description="SsuA/THI5-like" evidence="3">
    <location>
        <begin position="134"/>
        <end position="276"/>
    </location>
</feature>
<dbReference type="PROSITE" id="PS51257">
    <property type="entry name" value="PROKAR_LIPOPROTEIN"/>
    <property type="match status" value="1"/>
</dbReference>
<organism evidence="4 5">
    <name type="scientific">Sorangium cellulosum</name>
    <name type="common">Polyangium cellulosum</name>
    <dbReference type="NCBI Taxonomy" id="56"/>
    <lineage>
        <taxon>Bacteria</taxon>
        <taxon>Pseudomonadati</taxon>
        <taxon>Myxococcota</taxon>
        <taxon>Polyangia</taxon>
        <taxon>Polyangiales</taxon>
        <taxon>Polyangiaceae</taxon>
        <taxon>Sorangium</taxon>
    </lineage>
</organism>
<evidence type="ECO:0000256" key="2">
    <source>
        <dbReference type="SAM" id="SignalP"/>
    </source>
</evidence>
<dbReference type="EMBL" id="CP012673">
    <property type="protein sequence ID" value="AUX40552.1"/>
    <property type="molecule type" value="Genomic_DNA"/>
</dbReference>
<gene>
    <name evidence="4" type="ORF">SOCE26_019530</name>
</gene>
<evidence type="ECO:0000313" key="4">
    <source>
        <dbReference type="EMBL" id="AUX40552.1"/>
    </source>
</evidence>
<dbReference type="AlphaFoldDB" id="A0A2L0EMR7"/>
<feature type="compositionally biased region" description="Gly residues" evidence="1">
    <location>
        <begin position="70"/>
        <end position="93"/>
    </location>
</feature>
<feature type="signal peptide" evidence="2">
    <location>
        <begin position="1"/>
        <end position="17"/>
    </location>
</feature>
<feature type="region of interest" description="Disordered" evidence="1">
    <location>
        <begin position="42"/>
        <end position="93"/>
    </location>
</feature>
<dbReference type="Proteomes" id="UP000238348">
    <property type="component" value="Chromosome"/>
</dbReference>
<proteinExistence type="predicted"/>